<organism evidence="1">
    <name type="scientific">Timema cristinae</name>
    <name type="common">Walking stick</name>
    <dbReference type="NCBI Taxonomy" id="61476"/>
    <lineage>
        <taxon>Eukaryota</taxon>
        <taxon>Metazoa</taxon>
        <taxon>Ecdysozoa</taxon>
        <taxon>Arthropoda</taxon>
        <taxon>Hexapoda</taxon>
        <taxon>Insecta</taxon>
        <taxon>Pterygota</taxon>
        <taxon>Neoptera</taxon>
        <taxon>Polyneoptera</taxon>
        <taxon>Phasmatodea</taxon>
        <taxon>Timematodea</taxon>
        <taxon>Timematoidea</taxon>
        <taxon>Timematidae</taxon>
        <taxon>Timema</taxon>
    </lineage>
</organism>
<name>A0A7R9CC79_TIMCR</name>
<dbReference type="AlphaFoldDB" id="A0A7R9CC79"/>
<sequence>MPTEEDIRSLTEVLQTPPHTSSEEGKLQTPAGTAFKAVQSRKIIVIKRNPNLTNISKIEGEVPVSSIRQVPMERELVNIESNVQLSKKMCMEDSQRKMKPFRPEWLRMEIFKDWLAPDPDNMCKARCIACNTALNAGKSELEKHAVGAKHTNNLDALKQSLVMQQMFTNANADEGVYPQFCGGRVENHPQYIRPGSNSTLLIFNSLVYCESSALDHVAIEAGHYYNGSAGRIFGGFASEKQMEVLTRIADSIDNLATITSAGFERLAQSQDSLNQTLADLLNK</sequence>
<evidence type="ECO:0000313" key="1">
    <source>
        <dbReference type="EMBL" id="CAD7393338.1"/>
    </source>
</evidence>
<protein>
    <submittedName>
        <fullName evidence="1">Uncharacterized protein</fullName>
    </submittedName>
</protein>
<dbReference type="EMBL" id="OC316694">
    <property type="protein sequence ID" value="CAD7393338.1"/>
    <property type="molecule type" value="Genomic_DNA"/>
</dbReference>
<gene>
    <name evidence="1" type="ORF">TCEB3V08_LOCUS1311</name>
</gene>
<accession>A0A7R9CC79</accession>
<reference evidence="1" key="1">
    <citation type="submission" date="2020-11" db="EMBL/GenBank/DDBJ databases">
        <authorList>
            <person name="Tran Van P."/>
        </authorList>
    </citation>
    <scope>NUCLEOTIDE SEQUENCE</scope>
</reference>
<proteinExistence type="predicted"/>